<accession>A0A1M6AWM1</accession>
<dbReference type="Proteomes" id="UP000184512">
    <property type="component" value="Unassembled WGS sequence"/>
</dbReference>
<dbReference type="EMBL" id="FQZG01000005">
    <property type="protein sequence ID" value="SHI40949.1"/>
    <property type="molecule type" value="Genomic_DNA"/>
</dbReference>
<sequence length="84" mass="9000">MAMVLVLWAVMLVLSAAAWFVQRPDRPASLRVALAIGQGGYLAWVAITQFERVGLGWLVVALALMVAVSFRADPVQVFAGPSDS</sequence>
<keyword evidence="1" id="KW-1133">Transmembrane helix</keyword>
<keyword evidence="3" id="KW-1185">Reference proteome</keyword>
<feature type="transmembrane region" description="Helical" evidence="1">
    <location>
        <begin position="54"/>
        <end position="72"/>
    </location>
</feature>
<dbReference type="RefSeq" id="WP_073185775.1">
    <property type="nucleotide sequence ID" value="NZ_FQZG01000005.1"/>
</dbReference>
<name>A0A1M6AWM1_9ACTN</name>
<evidence type="ECO:0000313" key="2">
    <source>
        <dbReference type="EMBL" id="SHI40949.1"/>
    </source>
</evidence>
<organism evidence="2 3">
    <name type="scientific">Tessaracoccus bendigoensis DSM 12906</name>
    <dbReference type="NCBI Taxonomy" id="1123357"/>
    <lineage>
        <taxon>Bacteria</taxon>
        <taxon>Bacillati</taxon>
        <taxon>Actinomycetota</taxon>
        <taxon>Actinomycetes</taxon>
        <taxon>Propionibacteriales</taxon>
        <taxon>Propionibacteriaceae</taxon>
        <taxon>Tessaracoccus</taxon>
    </lineage>
</organism>
<keyword evidence="1" id="KW-0472">Membrane</keyword>
<proteinExistence type="predicted"/>
<gene>
    <name evidence="2" type="ORF">SAMN02745244_00307</name>
</gene>
<evidence type="ECO:0000313" key="3">
    <source>
        <dbReference type="Proteomes" id="UP000184512"/>
    </source>
</evidence>
<reference evidence="2 3" key="1">
    <citation type="submission" date="2016-11" db="EMBL/GenBank/DDBJ databases">
        <authorList>
            <person name="Jaros S."/>
            <person name="Januszkiewicz K."/>
            <person name="Wedrychowicz H."/>
        </authorList>
    </citation>
    <scope>NUCLEOTIDE SEQUENCE [LARGE SCALE GENOMIC DNA]</scope>
    <source>
        <strain evidence="2 3">DSM 12906</strain>
    </source>
</reference>
<protein>
    <submittedName>
        <fullName evidence="2">Uncharacterized protein</fullName>
    </submittedName>
</protein>
<feature type="transmembrane region" description="Helical" evidence="1">
    <location>
        <begin position="28"/>
        <end position="47"/>
    </location>
</feature>
<keyword evidence="1" id="KW-0812">Transmembrane</keyword>
<dbReference type="AlphaFoldDB" id="A0A1M6AWM1"/>
<evidence type="ECO:0000256" key="1">
    <source>
        <dbReference type="SAM" id="Phobius"/>
    </source>
</evidence>